<dbReference type="Pfam" id="PF26138">
    <property type="entry name" value="DUF8040"/>
    <property type="match status" value="1"/>
</dbReference>
<evidence type="ECO:0000259" key="1">
    <source>
        <dbReference type="Pfam" id="PF26138"/>
    </source>
</evidence>
<feature type="domain" description="DUF8040" evidence="1">
    <location>
        <begin position="5"/>
        <end position="71"/>
    </location>
</feature>
<organism evidence="2 3">
    <name type="scientific">Lactuca sativa</name>
    <name type="common">Garden lettuce</name>
    <dbReference type="NCBI Taxonomy" id="4236"/>
    <lineage>
        <taxon>Eukaryota</taxon>
        <taxon>Viridiplantae</taxon>
        <taxon>Streptophyta</taxon>
        <taxon>Embryophyta</taxon>
        <taxon>Tracheophyta</taxon>
        <taxon>Spermatophyta</taxon>
        <taxon>Magnoliopsida</taxon>
        <taxon>eudicotyledons</taxon>
        <taxon>Gunneridae</taxon>
        <taxon>Pentapetalae</taxon>
        <taxon>asterids</taxon>
        <taxon>campanulids</taxon>
        <taxon>Asterales</taxon>
        <taxon>Asteraceae</taxon>
        <taxon>Cichorioideae</taxon>
        <taxon>Cichorieae</taxon>
        <taxon>Lactucinae</taxon>
        <taxon>Lactuca</taxon>
    </lineage>
</organism>
<dbReference type="InterPro" id="IPR058353">
    <property type="entry name" value="DUF8040"/>
</dbReference>
<evidence type="ECO:0000313" key="3">
    <source>
        <dbReference type="Proteomes" id="UP000235145"/>
    </source>
</evidence>
<dbReference type="AlphaFoldDB" id="A0A9R1WDN5"/>
<gene>
    <name evidence="2" type="ORF">LSAT_V11C200076680</name>
</gene>
<accession>A0A9R1WDN5</accession>
<reference evidence="2 3" key="1">
    <citation type="journal article" date="2017" name="Nat. Commun.">
        <title>Genome assembly with in vitro proximity ligation data and whole-genome triplication in lettuce.</title>
        <authorList>
            <person name="Reyes-Chin-Wo S."/>
            <person name="Wang Z."/>
            <person name="Yang X."/>
            <person name="Kozik A."/>
            <person name="Arikit S."/>
            <person name="Song C."/>
            <person name="Xia L."/>
            <person name="Froenicke L."/>
            <person name="Lavelle D.O."/>
            <person name="Truco M.J."/>
            <person name="Xia R."/>
            <person name="Zhu S."/>
            <person name="Xu C."/>
            <person name="Xu H."/>
            <person name="Xu X."/>
            <person name="Cox K."/>
            <person name="Korf I."/>
            <person name="Meyers B.C."/>
            <person name="Michelmore R.W."/>
        </authorList>
    </citation>
    <scope>NUCLEOTIDE SEQUENCE [LARGE SCALE GENOMIC DNA]</scope>
    <source>
        <strain evidence="3">cv. Salinas</strain>
        <tissue evidence="2">Seedlings</tissue>
    </source>
</reference>
<proteinExistence type="predicted"/>
<name>A0A9R1WDN5_LACSA</name>
<evidence type="ECO:0000313" key="2">
    <source>
        <dbReference type="EMBL" id="KAJ0221988.1"/>
    </source>
</evidence>
<dbReference type="Proteomes" id="UP000235145">
    <property type="component" value="Unassembled WGS sequence"/>
</dbReference>
<comment type="caution">
    <text evidence="2">The sequence shown here is derived from an EMBL/GenBank/DDBJ whole genome shotgun (WGS) entry which is preliminary data.</text>
</comment>
<dbReference type="EMBL" id="NBSK02000002">
    <property type="protein sequence ID" value="KAJ0221988.1"/>
    <property type="molecule type" value="Genomic_DNA"/>
</dbReference>
<keyword evidence="3" id="KW-1185">Reference proteome</keyword>
<protein>
    <recommendedName>
        <fullName evidence="1">DUF8040 domain-containing protein</fullName>
    </recommendedName>
</protein>
<sequence>MFQFIYTTMRRIEKKNYGLKGSDRISVKEKVGIFLYTLGLCLSIRDVVKRFQCFGEVISRDFHDVLESICRWSKGFMGLVREYIRRKDAIFKSIPCHIENESRCMSDFKIPLDALMDRHMSSVSSCIETPYMNFPKPRRYNRKYYVVDIVYPDRKGYRTPY</sequence>